<reference evidence="6" key="1">
    <citation type="journal article" date="2019" name="Int. J. Syst. Evol. Microbiol.">
        <title>The Global Catalogue of Microorganisms (GCM) 10K type strain sequencing project: providing services to taxonomists for standard genome sequencing and annotation.</title>
        <authorList>
            <consortium name="The Broad Institute Genomics Platform"/>
            <consortium name="The Broad Institute Genome Sequencing Center for Infectious Disease"/>
            <person name="Wu L."/>
            <person name="Ma J."/>
        </authorList>
    </citation>
    <scope>NUCLEOTIDE SEQUENCE [LARGE SCALE GENOMIC DNA]</scope>
    <source>
        <strain evidence="6">CGMCC 4.6997</strain>
    </source>
</reference>
<organism evidence="5 6">
    <name type="scientific">Lysinimonas soli</name>
    <dbReference type="NCBI Taxonomy" id="1074233"/>
    <lineage>
        <taxon>Bacteria</taxon>
        <taxon>Bacillati</taxon>
        <taxon>Actinomycetota</taxon>
        <taxon>Actinomycetes</taxon>
        <taxon>Micrococcales</taxon>
        <taxon>Microbacteriaceae</taxon>
        <taxon>Lysinimonas</taxon>
    </lineage>
</organism>
<dbReference type="PRINTS" id="PR00080">
    <property type="entry name" value="SDRFAMILY"/>
</dbReference>
<keyword evidence="2" id="KW-0560">Oxidoreductase</keyword>
<proteinExistence type="inferred from homology"/>
<dbReference type="Proteomes" id="UP001596039">
    <property type="component" value="Unassembled WGS sequence"/>
</dbReference>
<dbReference type="InterPro" id="IPR002347">
    <property type="entry name" value="SDR_fam"/>
</dbReference>
<accession>A0ABW0NT49</accession>
<feature type="domain" description="Ketoreductase" evidence="4">
    <location>
        <begin position="8"/>
        <end position="195"/>
    </location>
</feature>
<comment type="similarity">
    <text evidence="1 3">Belongs to the short-chain dehydrogenases/reductases (SDR) family.</text>
</comment>
<gene>
    <name evidence="5" type="ORF">ACFPJ4_15130</name>
</gene>
<evidence type="ECO:0000256" key="1">
    <source>
        <dbReference type="ARBA" id="ARBA00006484"/>
    </source>
</evidence>
<dbReference type="InterPro" id="IPR020904">
    <property type="entry name" value="Sc_DH/Rdtase_CS"/>
</dbReference>
<evidence type="ECO:0000256" key="2">
    <source>
        <dbReference type="ARBA" id="ARBA00023002"/>
    </source>
</evidence>
<dbReference type="Pfam" id="PF00106">
    <property type="entry name" value="adh_short"/>
    <property type="match status" value="1"/>
</dbReference>
<dbReference type="InterPro" id="IPR036291">
    <property type="entry name" value="NAD(P)-bd_dom_sf"/>
</dbReference>
<dbReference type="SMART" id="SM00822">
    <property type="entry name" value="PKS_KR"/>
    <property type="match status" value="1"/>
</dbReference>
<dbReference type="RefSeq" id="WP_386741312.1">
    <property type="nucleotide sequence ID" value="NZ_JBHSMG010000006.1"/>
</dbReference>
<dbReference type="EMBL" id="JBHSMG010000006">
    <property type="protein sequence ID" value="MFC5503579.1"/>
    <property type="molecule type" value="Genomic_DNA"/>
</dbReference>
<dbReference type="Gene3D" id="3.40.50.720">
    <property type="entry name" value="NAD(P)-binding Rossmann-like Domain"/>
    <property type="match status" value="1"/>
</dbReference>
<dbReference type="InterPro" id="IPR057326">
    <property type="entry name" value="KR_dom"/>
</dbReference>
<evidence type="ECO:0000259" key="4">
    <source>
        <dbReference type="SMART" id="SM00822"/>
    </source>
</evidence>
<evidence type="ECO:0000256" key="3">
    <source>
        <dbReference type="RuleBase" id="RU000363"/>
    </source>
</evidence>
<protein>
    <submittedName>
        <fullName evidence="5">SDR family oxidoreductase</fullName>
    </submittedName>
</protein>
<comment type="caution">
    <text evidence="5">The sequence shown here is derived from an EMBL/GenBank/DDBJ whole genome shotgun (WGS) entry which is preliminary data.</text>
</comment>
<name>A0ABW0NT49_9MICO</name>
<dbReference type="CDD" id="cd05339">
    <property type="entry name" value="17beta-HSDXI-like_SDR_c"/>
    <property type="match status" value="1"/>
</dbReference>
<evidence type="ECO:0000313" key="6">
    <source>
        <dbReference type="Proteomes" id="UP001596039"/>
    </source>
</evidence>
<sequence>MKTALRGASVVITGGGSGLGRRMALEAARRGAVVTIWDLALDSAEAVRDEIVAQGGSARAVRVNVADREQVAEAARGTGPVDVVINNAGIVTGASLLEASDAQIERTFAVNTLALYWVTRAFLGGMTERGRGTVVTIASAAGLVGVAKQTDYSASKFAAVGFTESLRNELRTQGSPIRTLIVCPYYIDTGMFEGVETRFPRLLPILKEAEVARRIVDGIESGREQLIMPWLARVMPATRALPVRAFDRTMDFFGINHTMDHFTGRAGVRKES</sequence>
<dbReference type="PRINTS" id="PR00081">
    <property type="entry name" value="GDHRDH"/>
</dbReference>
<dbReference type="PANTHER" id="PTHR24322">
    <property type="entry name" value="PKSB"/>
    <property type="match status" value="1"/>
</dbReference>
<dbReference type="PANTHER" id="PTHR24322:SF736">
    <property type="entry name" value="RETINOL DEHYDROGENASE 10"/>
    <property type="match status" value="1"/>
</dbReference>
<dbReference type="PROSITE" id="PS00061">
    <property type="entry name" value="ADH_SHORT"/>
    <property type="match status" value="1"/>
</dbReference>
<keyword evidence="6" id="KW-1185">Reference proteome</keyword>
<dbReference type="SUPFAM" id="SSF51735">
    <property type="entry name" value="NAD(P)-binding Rossmann-fold domains"/>
    <property type="match status" value="1"/>
</dbReference>
<evidence type="ECO:0000313" key="5">
    <source>
        <dbReference type="EMBL" id="MFC5503579.1"/>
    </source>
</evidence>